<comment type="caution">
    <text evidence="2">The sequence shown here is derived from an EMBL/GenBank/DDBJ whole genome shotgun (WGS) entry which is preliminary data.</text>
</comment>
<evidence type="ECO:0000313" key="2">
    <source>
        <dbReference type="EMBL" id="CAB1428206.1"/>
    </source>
</evidence>
<evidence type="ECO:0000313" key="3">
    <source>
        <dbReference type="Proteomes" id="UP001153269"/>
    </source>
</evidence>
<reference evidence="2" key="1">
    <citation type="submission" date="2020-03" db="EMBL/GenBank/DDBJ databases">
        <authorList>
            <person name="Weist P."/>
        </authorList>
    </citation>
    <scope>NUCLEOTIDE SEQUENCE</scope>
</reference>
<sequence>MKIISSSPTWLMTEAAAVKGLGDLDAVNQVTFEPQGSRWWRRCPGGSSGLVQTRQVTNVFHGLKPTQKGNGDNERQCLQLCLNMKWDGWRGGGGAAQFPAGTQTRTRRRQNESTFISEAPDGARPGPGSWNTRSLGGTARKG</sequence>
<accession>A0A9N7YK03</accession>
<gene>
    <name evidence="2" type="ORF">PLEPLA_LOCUS16171</name>
</gene>
<dbReference type="EMBL" id="CADEAL010001030">
    <property type="protein sequence ID" value="CAB1428206.1"/>
    <property type="molecule type" value="Genomic_DNA"/>
</dbReference>
<name>A0A9N7YK03_PLEPL</name>
<dbReference type="AlphaFoldDB" id="A0A9N7YK03"/>
<dbReference type="Proteomes" id="UP001153269">
    <property type="component" value="Unassembled WGS sequence"/>
</dbReference>
<protein>
    <submittedName>
        <fullName evidence="2">Uncharacterized protein</fullName>
    </submittedName>
</protein>
<feature type="region of interest" description="Disordered" evidence="1">
    <location>
        <begin position="93"/>
        <end position="142"/>
    </location>
</feature>
<organism evidence="2 3">
    <name type="scientific">Pleuronectes platessa</name>
    <name type="common">European plaice</name>
    <dbReference type="NCBI Taxonomy" id="8262"/>
    <lineage>
        <taxon>Eukaryota</taxon>
        <taxon>Metazoa</taxon>
        <taxon>Chordata</taxon>
        <taxon>Craniata</taxon>
        <taxon>Vertebrata</taxon>
        <taxon>Euteleostomi</taxon>
        <taxon>Actinopterygii</taxon>
        <taxon>Neopterygii</taxon>
        <taxon>Teleostei</taxon>
        <taxon>Neoteleostei</taxon>
        <taxon>Acanthomorphata</taxon>
        <taxon>Carangaria</taxon>
        <taxon>Pleuronectiformes</taxon>
        <taxon>Pleuronectoidei</taxon>
        <taxon>Pleuronectidae</taxon>
        <taxon>Pleuronectes</taxon>
    </lineage>
</organism>
<keyword evidence="3" id="KW-1185">Reference proteome</keyword>
<proteinExistence type="predicted"/>
<evidence type="ECO:0000256" key="1">
    <source>
        <dbReference type="SAM" id="MobiDB-lite"/>
    </source>
</evidence>